<evidence type="ECO:0000256" key="1">
    <source>
        <dbReference type="SAM" id="MobiDB-lite"/>
    </source>
</evidence>
<dbReference type="EMBL" id="QGKY02001015">
    <property type="protein sequence ID" value="KAF2573007.1"/>
    <property type="molecule type" value="Genomic_DNA"/>
</dbReference>
<feature type="compositionally biased region" description="Polar residues" evidence="1">
    <location>
        <begin position="40"/>
        <end position="49"/>
    </location>
</feature>
<reference evidence="2" key="1">
    <citation type="submission" date="2019-12" db="EMBL/GenBank/DDBJ databases">
        <title>Genome sequencing and annotation of Brassica cretica.</title>
        <authorList>
            <person name="Studholme D.J."/>
            <person name="Sarris P.F."/>
        </authorList>
    </citation>
    <scope>NUCLEOTIDE SEQUENCE</scope>
    <source>
        <strain evidence="2">PFS-102/07</strain>
        <tissue evidence="2">Leaf</tissue>
    </source>
</reference>
<name>A0A8S9IVW4_BRACR</name>
<comment type="caution">
    <text evidence="2">The sequence shown here is derived from an EMBL/GenBank/DDBJ whole genome shotgun (WGS) entry which is preliminary data.</text>
</comment>
<evidence type="ECO:0000313" key="2">
    <source>
        <dbReference type="EMBL" id="KAF2573007.1"/>
    </source>
</evidence>
<feature type="region of interest" description="Disordered" evidence="1">
    <location>
        <begin position="39"/>
        <end position="79"/>
    </location>
</feature>
<protein>
    <submittedName>
        <fullName evidence="2">Uncharacterized protein</fullName>
    </submittedName>
</protein>
<organism evidence="2">
    <name type="scientific">Brassica cretica</name>
    <name type="common">Mustard</name>
    <dbReference type="NCBI Taxonomy" id="69181"/>
    <lineage>
        <taxon>Eukaryota</taxon>
        <taxon>Viridiplantae</taxon>
        <taxon>Streptophyta</taxon>
        <taxon>Embryophyta</taxon>
        <taxon>Tracheophyta</taxon>
        <taxon>Spermatophyta</taxon>
        <taxon>Magnoliopsida</taxon>
        <taxon>eudicotyledons</taxon>
        <taxon>Gunneridae</taxon>
        <taxon>Pentapetalae</taxon>
        <taxon>rosids</taxon>
        <taxon>malvids</taxon>
        <taxon>Brassicales</taxon>
        <taxon>Brassicaceae</taxon>
        <taxon>Brassiceae</taxon>
        <taxon>Brassica</taxon>
    </lineage>
</organism>
<accession>A0A8S9IVW4</accession>
<gene>
    <name evidence="2" type="ORF">F2Q70_00003207</name>
</gene>
<dbReference type="AlphaFoldDB" id="A0A8S9IVW4"/>
<proteinExistence type="predicted"/>
<sequence>MKNRHCDFPVTSSLGSLELHKPWASTCNSSAADRFGIDLGQQTQETPHISSGRVKSSEKAKKKIGKKRDRNPLTPGDAP</sequence>
<feature type="compositionally biased region" description="Basic residues" evidence="1">
    <location>
        <begin position="60"/>
        <end position="69"/>
    </location>
</feature>